<dbReference type="EMBL" id="JBBNAG010000011">
    <property type="protein sequence ID" value="KAK9093885.1"/>
    <property type="molecule type" value="Genomic_DNA"/>
</dbReference>
<protein>
    <submittedName>
        <fullName evidence="1">Uncharacterized protein</fullName>
    </submittedName>
</protein>
<dbReference type="Proteomes" id="UP001419268">
    <property type="component" value="Unassembled WGS sequence"/>
</dbReference>
<dbReference type="AlphaFoldDB" id="A0AAP0HSE0"/>
<name>A0AAP0HSE0_9MAGN</name>
<evidence type="ECO:0000313" key="2">
    <source>
        <dbReference type="Proteomes" id="UP001419268"/>
    </source>
</evidence>
<keyword evidence="2" id="KW-1185">Reference proteome</keyword>
<proteinExistence type="predicted"/>
<reference evidence="1 2" key="1">
    <citation type="submission" date="2024-01" db="EMBL/GenBank/DDBJ databases">
        <title>Genome assemblies of Stephania.</title>
        <authorList>
            <person name="Yang L."/>
        </authorList>
    </citation>
    <scope>NUCLEOTIDE SEQUENCE [LARGE SCALE GENOMIC DNA]</scope>
    <source>
        <strain evidence="1">JXDWG</strain>
        <tissue evidence="1">Leaf</tissue>
    </source>
</reference>
<sequence length="58" mass="6667">MGSFKFSPNESFEVAFVTYSKNLLFVTNVTKKKLIDFKEMTKNCINMGKLSTIECSYL</sequence>
<accession>A0AAP0HSE0</accession>
<comment type="caution">
    <text evidence="1">The sequence shown here is derived from an EMBL/GenBank/DDBJ whole genome shotgun (WGS) entry which is preliminary data.</text>
</comment>
<organism evidence="1 2">
    <name type="scientific">Stephania cephalantha</name>
    <dbReference type="NCBI Taxonomy" id="152367"/>
    <lineage>
        <taxon>Eukaryota</taxon>
        <taxon>Viridiplantae</taxon>
        <taxon>Streptophyta</taxon>
        <taxon>Embryophyta</taxon>
        <taxon>Tracheophyta</taxon>
        <taxon>Spermatophyta</taxon>
        <taxon>Magnoliopsida</taxon>
        <taxon>Ranunculales</taxon>
        <taxon>Menispermaceae</taxon>
        <taxon>Menispermoideae</taxon>
        <taxon>Cissampelideae</taxon>
        <taxon>Stephania</taxon>
    </lineage>
</organism>
<gene>
    <name evidence="1" type="ORF">Scep_025354</name>
</gene>
<evidence type="ECO:0000313" key="1">
    <source>
        <dbReference type="EMBL" id="KAK9093885.1"/>
    </source>
</evidence>